<proteinExistence type="predicted"/>
<evidence type="ECO:0000313" key="4">
    <source>
        <dbReference type="Ensembl" id="ENSEBUP00000023227.1"/>
    </source>
</evidence>
<evidence type="ECO:0000256" key="2">
    <source>
        <dbReference type="SAM" id="MobiDB-lite"/>
    </source>
</evidence>
<reference evidence="4" key="2">
    <citation type="submission" date="2025-09" db="UniProtKB">
        <authorList>
            <consortium name="Ensembl"/>
        </authorList>
    </citation>
    <scope>IDENTIFICATION</scope>
</reference>
<reference evidence="4" key="1">
    <citation type="submission" date="2025-08" db="UniProtKB">
        <authorList>
            <consortium name="Ensembl"/>
        </authorList>
    </citation>
    <scope>IDENTIFICATION</scope>
</reference>
<feature type="zinc finger region" description="C3H1-type" evidence="1">
    <location>
        <begin position="165"/>
        <end position="193"/>
    </location>
</feature>
<dbReference type="Ensembl" id="ENSEBUT00000023803.1">
    <property type="protein sequence ID" value="ENSEBUP00000023227.1"/>
    <property type="gene ID" value="ENSEBUG00000014302.1"/>
</dbReference>
<organism evidence="4 5">
    <name type="scientific">Eptatretus burgeri</name>
    <name type="common">Inshore hagfish</name>
    <dbReference type="NCBI Taxonomy" id="7764"/>
    <lineage>
        <taxon>Eukaryota</taxon>
        <taxon>Metazoa</taxon>
        <taxon>Chordata</taxon>
        <taxon>Craniata</taxon>
        <taxon>Vertebrata</taxon>
        <taxon>Cyclostomata</taxon>
        <taxon>Myxini</taxon>
        <taxon>Myxiniformes</taxon>
        <taxon>Myxinidae</taxon>
        <taxon>Eptatretinae</taxon>
        <taxon>Eptatretus</taxon>
    </lineage>
</organism>
<accession>A0A8C4R0U1</accession>
<feature type="domain" description="C3H1-type" evidence="3">
    <location>
        <begin position="165"/>
        <end position="193"/>
    </location>
</feature>
<dbReference type="GO" id="GO:0008270">
    <property type="term" value="F:zinc ion binding"/>
    <property type="evidence" value="ECO:0007669"/>
    <property type="project" value="UniProtKB-KW"/>
</dbReference>
<feature type="compositionally biased region" description="Polar residues" evidence="2">
    <location>
        <begin position="128"/>
        <end position="143"/>
    </location>
</feature>
<dbReference type="PROSITE" id="PS50103">
    <property type="entry name" value="ZF_C3H1"/>
    <property type="match status" value="1"/>
</dbReference>
<keyword evidence="1" id="KW-0862">Zinc</keyword>
<evidence type="ECO:0000256" key="1">
    <source>
        <dbReference type="PROSITE-ProRule" id="PRU00723"/>
    </source>
</evidence>
<keyword evidence="1" id="KW-0863">Zinc-finger</keyword>
<evidence type="ECO:0000259" key="3">
    <source>
        <dbReference type="PROSITE" id="PS50103"/>
    </source>
</evidence>
<protein>
    <recommendedName>
        <fullName evidence="3">C3H1-type domain-containing protein</fullName>
    </recommendedName>
</protein>
<sequence length="436" mass="47983">MQDTRLKVVVVVAAQEIRKQAQLEGMPSLVANGTERPGQATRALKVPTVKQEPPTVCCDGYQDIESFTKEGTSHAQQFGDQDMVGNGMDVEDMNGEPFQCYLAQREGLTKEDGDDSSSVRDDSEVRTQVDTSNFESSCTTTPKMSAEEMEAQWRFRGPPRGVTDPEEYTLCEGFLQAGHCRLGAQCVLAHSSEELLEWKQRHPGCLQLNDIDKGYAENLLEKWLNAVDQSSVMVTALDGVRVHHSPELNLSVSDKNCTNLWTFTLKCQPNFCLSHIALLHDSDRSYFSIDSIFCCSAKGPVDPADEAAIELKDYALLHGSAHPPAIGKGTQEWHQPAGQCNTQGHAGSSEAVYTVRLRFSADVHGSFQQTIVFDFGFDPVLALSVSVCTTSTYAESTEEELLLSGLRWDCGDPTSVIVPYQVPEQTDETEKRPSSS</sequence>
<dbReference type="Proteomes" id="UP000694388">
    <property type="component" value="Unplaced"/>
</dbReference>
<dbReference type="OMA" id="QNGWHFR"/>
<dbReference type="AlphaFoldDB" id="A0A8C4R0U1"/>
<keyword evidence="5" id="KW-1185">Reference proteome</keyword>
<name>A0A8C4R0U1_EPTBU</name>
<feature type="region of interest" description="Disordered" evidence="2">
    <location>
        <begin position="109"/>
        <end position="143"/>
    </location>
</feature>
<feature type="compositionally biased region" description="Basic and acidic residues" evidence="2">
    <location>
        <begin position="109"/>
        <end position="127"/>
    </location>
</feature>
<keyword evidence="1" id="KW-0479">Metal-binding</keyword>
<evidence type="ECO:0000313" key="5">
    <source>
        <dbReference type="Proteomes" id="UP000694388"/>
    </source>
</evidence>
<dbReference type="InterPro" id="IPR000571">
    <property type="entry name" value="Znf_CCCH"/>
</dbReference>